<proteinExistence type="predicted"/>
<name>A0A0F7TEP9_PENBI</name>
<sequence>MARLLDLPDEVLLEIIDYLQTATKQIKLPFYELGDAYRYAIEHNPSQRVKYLHSLLLASRRLNSLLTPIFYRDIFVRYYYRVGKKAPLEQLKWSLERNPSLLEHIVSAIIPCGSHWRDRSIRDIFQVFWFTNIQTLTIHGFKDWEPMQFEDNSHVGTSPVECLRLVDCGAHEEALATVLSWPAALKVLHYDAEQGEWEGHYGDEPANSWTCAAFVRALRSQRRTLEELTMTRPWLDHEGLGNGPRIDLSEFTALESLRIYHVFLCGWDEPSGVWKGLPRSLEVLEVFYDDKDLTQFLWESDDEPYDTFLLDLIRNKRAHLPNLRTVTIYSFDQIYDREREEALPAGLWTLPSSLAREAEVAGIKLDVWLGCPDAPKFKEADVFGSLEISQTENSSRSRQRVAARLNSLPQFNFSQEPSARRVKSYGRYTQLQF</sequence>
<gene>
    <name evidence="1" type="ORF">PMG11_00706</name>
</gene>
<evidence type="ECO:0008006" key="3">
    <source>
        <dbReference type="Google" id="ProtNLM"/>
    </source>
</evidence>
<dbReference type="STRING" id="104259.A0A0F7TEP9"/>
<evidence type="ECO:0000313" key="1">
    <source>
        <dbReference type="EMBL" id="CEJ54392.1"/>
    </source>
</evidence>
<dbReference type="Proteomes" id="UP000042958">
    <property type="component" value="Unassembled WGS sequence"/>
</dbReference>
<dbReference type="EMBL" id="CDHK01000001">
    <property type="protein sequence ID" value="CEJ54392.1"/>
    <property type="molecule type" value="Genomic_DNA"/>
</dbReference>
<keyword evidence="2" id="KW-1185">Reference proteome</keyword>
<organism evidence="1 2">
    <name type="scientific">Penicillium brasilianum</name>
    <dbReference type="NCBI Taxonomy" id="104259"/>
    <lineage>
        <taxon>Eukaryota</taxon>
        <taxon>Fungi</taxon>
        <taxon>Dikarya</taxon>
        <taxon>Ascomycota</taxon>
        <taxon>Pezizomycotina</taxon>
        <taxon>Eurotiomycetes</taxon>
        <taxon>Eurotiomycetidae</taxon>
        <taxon>Eurotiales</taxon>
        <taxon>Aspergillaceae</taxon>
        <taxon>Penicillium</taxon>
    </lineage>
</organism>
<evidence type="ECO:0000313" key="2">
    <source>
        <dbReference type="Proteomes" id="UP000042958"/>
    </source>
</evidence>
<protein>
    <recommendedName>
        <fullName evidence="3">F-box domain-containing protein</fullName>
    </recommendedName>
</protein>
<dbReference type="OrthoDB" id="2522477at2759"/>
<accession>A0A0F7TEP9</accession>
<dbReference type="AlphaFoldDB" id="A0A0F7TEP9"/>
<reference evidence="2" key="1">
    <citation type="journal article" date="2015" name="Genome Announc.">
        <title>Draft genome sequence of the fungus Penicillium brasilianum MG11.</title>
        <authorList>
            <person name="Horn F."/>
            <person name="Linde J."/>
            <person name="Mattern D.J."/>
            <person name="Walther G."/>
            <person name="Guthke R."/>
            <person name="Brakhage A.A."/>
            <person name="Valiante V."/>
        </authorList>
    </citation>
    <scope>NUCLEOTIDE SEQUENCE [LARGE SCALE GENOMIC DNA]</scope>
    <source>
        <strain evidence="2">MG11</strain>
    </source>
</reference>